<organism evidence="9 10">
    <name type="scientific">Pichia sorbitophila (strain ATCC MYA-4447 / BCRC 22081 / CBS 7064 / NBRC 10061 / NRRL Y-12695)</name>
    <name type="common">Hybrid yeast</name>
    <dbReference type="NCBI Taxonomy" id="559304"/>
    <lineage>
        <taxon>Eukaryota</taxon>
        <taxon>Fungi</taxon>
        <taxon>Dikarya</taxon>
        <taxon>Ascomycota</taxon>
        <taxon>Saccharomycotina</taxon>
        <taxon>Pichiomycetes</taxon>
        <taxon>Debaryomycetaceae</taxon>
        <taxon>Millerozyma</taxon>
    </lineage>
</organism>
<keyword evidence="6" id="KW-0472">Membrane</keyword>
<dbReference type="eggNOG" id="KOG2848">
    <property type="taxonomic scope" value="Eukaryota"/>
</dbReference>
<dbReference type="PANTHER" id="PTHR10434">
    <property type="entry name" value="1-ACYL-SN-GLYCEROL-3-PHOSPHATE ACYLTRANSFERASE"/>
    <property type="match status" value="1"/>
</dbReference>
<dbReference type="OMA" id="ESMHART"/>
<evidence type="ECO:0000256" key="5">
    <source>
        <dbReference type="SAM" id="MobiDB-lite"/>
    </source>
</evidence>
<dbReference type="GO" id="GO:0003841">
    <property type="term" value="F:1-acylglycerol-3-phosphate O-acyltransferase activity"/>
    <property type="evidence" value="ECO:0007669"/>
    <property type="project" value="UniProtKB-UniRule"/>
</dbReference>
<dbReference type="GO" id="GO:0005783">
    <property type="term" value="C:endoplasmic reticulum"/>
    <property type="evidence" value="ECO:0007669"/>
    <property type="project" value="TreeGrafter"/>
</dbReference>
<protein>
    <recommendedName>
        <fullName evidence="4">1-acyl-sn-glycerol-3-phosphate acyltransferase</fullName>
        <ecNumber evidence="4">2.3.1.51</ecNumber>
    </recommendedName>
</protein>
<dbReference type="STRING" id="559304.G8Y6G3"/>
<dbReference type="HOGENOM" id="CLU_027938_10_0_1"/>
<accession>G8Y6G3</accession>
<dbReference type="InterPro" id="IPR002123">
    <property type="entry name" value="Plipid/glycerol_acylTrfase"/>
</dbReference>
<dbReference type="PANTHER" id="PTHR10434:SF11">
    <property type="entry name" value="1-ACYL-SN-GLYCEROL-3-PHOSPHATE ACYLTRANSFERASE"/>
    <property type="match status" value="1"/>
</dbReference>
<dbReference type="GO" id="GO:0006654">
    <property type="term" value="P:phosphatidic acid biosynthetic process"/>
    <property type="evidence" value="ECO:0007669"/>
    <property type="project" value="TreeGrafter"/>
</dbReference>
<dbReference type="SUPFAM" id="SSF69593">
    <property type="entry name" value="Glycerol-3-phosphate (1)-acyltransferase"/>
    <property type="match status" value="1"/>
</dbReference>
<feature type="region of interest" description="Disordered" evidence="5">
    <location>
        <begin position="248"/>
        <end position="303"/>
    </location>
</feature>
<feature type="transmembrane region" description="Helical" evidence="6">
    <location>
        <begin position="12"/>
        <end position="35"/>
    </location>
</feature>
<dbReference type="EC" id="2.3.1.51" evidence="4"/>
<keyword evidence="4" id="KW-0594">Phospholipid biosynthesis</keyword>
<feature type="compositionally biased region" description="Polar residues" evidence="5">
    <location>
        <begin position="252"/>
        <end position="276"/>
    </location>
</feature>
<dbReference type="Pfam" id="PF01553">
    <property type="entry name" value="Acyltransferase"/>
    <property type="match status" value="1"/>
</dbReference>
<comment type="catalytic activity">
    <reaction evidence="4">
        <text>a 1-acyl-sn-glycero-3-phosphate + an acyl-CoA = a 1,2-diacyl-sn-glycero-3-phosphate + CoA</text>
        <dbReference type="Rhea" id="RHEA:19709"/>
        <dbReference type="ChEBI" id="CHEBI:57287"/>
        <dbReference type="ChEBI" id="CHEBI:57970"/>
        <dbReference type="ChEBI" id="CHEBI:58342"/>
        <dbReference type="ChEBI" id="CHEBI:58608"/>
        <dbReference type="EC" id="2.3.1.51"/>
    </reaction>
</comment>
<feature type="domain" description="Phospholipid/glycerol acyltransferase" evidence="7">
    <location>
        <begin position="77"/>
        <end position="194"/>
    </location>
</feature>
<evidence type="ECO:0000256" key="1">
    <source>
        <dbReference type="ARBA" id="ARBA00008655"/>
    </source>
</evidence>
<dbReference type="OrthoDB" id="202234at2759"/>
<keyword evidence="4" id="KW-1208">Phospholipid metabolism</keyword>
<proteinExistence type="inferred from homology"/>
<dbReference type="EMBL" id="FO082048">
    <property type="protein sequence ID" value="CCE84193.1"/>
    <property type="molecule type" value="Genomic_DNA"/>
</dbReference>
<comment type="domain">
    <text evidence="4">The HXXXXD motif is essential for acyltransferase activity and may constitute the binding site for the phosphate moiety of the glycerol-3-phosphate.</text>
</comment>
<dbReference type="FunCoup" id="G8Y6G3">
    <property type="interactions" value="459"/>
</dbReference>
<keyword evidence="4" id="KW-0443">Lipid metabolism</keyword>
<dbReference type="EMBL" id="FO082049">
    <property type="protein sequence ID" value="CCE83162.1"/>
    <property type="molecule type" value="Genomic_DNA"/>
</dbReference>
<evidence type="ECO:0000259" key="7">
    <source>
        <dbReference type="SMART" id="SM00563"/>
    </source>
</evidence>
<dbReference type="InParanoid" id="G8Y6G3"/>
<evidence type="ECO:0000256" key="4">
    <source>
        <dbReference type="RuleBase" id="RU361267"/>
    </source>
</evidence>
<dbReference type="CDD" id="cd07989">
    <property type="entry name" value="LPLAT_AGPAT-like"/>
    <property type="match status" value="1"/>
</dbReference>
<keyword evidence="2 4" id="KW-0808">Transferase</keyword>
<evidence type="ECO:0000313" key="10">
    <source>
        <dbReference type="Proteomes" id="UP000005222"/>
    </source>
</evidence>
<evidence type="ECO:0000256" key="6">
    <source>
        <dbReference type="SAM" id="Phobius"/>
    </source>
</evidence>
<keyword evidence="6" id="KW-1133">Transmembrane helix</keyword>
<dbReference type="NCBIfam" id="TIGR00530">
    <property type="entry name" value="AGP_acyltrn"/>
    <property type="match status" value="1"/>
</dbReference>
<comment type="similarity">
    <text evidence="1 4">Belongs to the 1-acyl-sn-glycerol-3-phosphate acyltransferase family.</text>
</comment>
<keyword evidence="4" id="KW-0444">Lipid biosynthesis</keyword>
<dbReference type="Proteomes" id="UP000005222">
    <property type="component" value="Chromosome L"/>
</dbReference>
<reference evidence="10" key="2">
    <citation type="journal article" date="2012" name="G3 (Bethesda)">
        <title>Pichia sorbitophila, an interspecies yeast hybrid reveals early steps of genome resolution following polyploidization.</title>
        <authorList>
            <person name="Leh Louis V."/>
            <person name="Despons L."/>
            <person name="Friedrich A."/>
            <person name="Martin T."/>
            <person name="Durrens P."/>
            <person name="Casaregola S."/>
            <person name="Neuveglise C."/>
            <person name="Fairhead C."/>
            <person name="Marck C."/>
            <person name="Cruz J.A."/>
            <person name="Straub M.L."/>
            <person name="Kugler V."/>
            <person name="Sacerdot C."/>
            <person name="Uzunov Z."/>
            <person name="Thierry A."/>
            <person name="Weiss S."/>
            <person name="Bleykasten C."/>
            <person name="De Montigny J."/>
            <person name="Jacques N."/>
            <person name="Jung P."/>
            <person name="Lemaire M."/>
            <person name="Mallet S."/>
            <person name="Morel G."/>
            <person name="Richard G.F."/>
            <person name="Sarkar A."/>
            <person name="Savel G."/>
            <person name="Schacherer J."/>
            <person name="Seret M.L."/>
            <person name="Talla E."/>
            <person name="Samson G."/>
            <person name="Jubin C."/>
            <person name="Poulain J."/>
            <person name="Vacherie B."/>
            <person name="Barbe V."/>
            <person name="Pelletier E."/>
            <person name="Sherman D.J."/>
            <person name="Westhof E."/>
            <person name="Weissenbach J."/>
            <person name="Baret P.V."/>
            <person name="Wincker P."/>
            <person name="Gaillardin C."/>
            <person name="Dujon B."/>
            <person name="Souciet J.L."/>
        </authorList>
    </citation>
    <scope>NUCLEOTIDE SEQUENCE [LARGE SCALE GENOMIC DNA]</scope>
    <source>
        <strain evidence="10">ATCC MYA-4447 / BCRC 22081 / CBS 7064 / NBRC 10061 / NRRL Y-12695</strain>
    </source>
</reference>
<dbReference type="GO" id="GO:0016020">
    <property type="term" value="C:membrane"/>
    <property type="evidence" value="ECO:0007669"/>
    <property type="project" value="InterPro"/>
</dbReference>
<dbReference type="Proteomes" id="UP000005222">
    <property type="component" value="Chromosome K"/>
</dbReference>
<evidence type="ECO:0000313" key="8">
    <source>
        <dbReference type="EMBL" id="CCE83162.1"/>
    </source>
</evidence>
<evidence type="ECO:0000313" key="9">
    <source>
        <dbReference type="EMBL" id="CCE84193.1"/>
    </source>
</evidence>
<name>G8Y6G3_PICSO</name>
<dbReference type="AlphaFoldDB" id="G8Y6G3"/>
<sequence length="303" mass="33324">MGSLISKIRFYFKCFLYGAVTTGAGLYGVIASIILKLLGKNEYSQYTVARAFYYPFSWLSGVKITIKNEERLHQRPAVVISNHQSALDLLMLARIFQVGYTVTAKKALMYVPVLGWFMSASGTFFLDRSKSDKARKVLEGALKSLKRNHGSLFMFPEGTRSATKELDMLPFKKGAFHLAKQAGIPVLPCVVSNTSNIFDSKNKIFNSGEIIIEVLEPMSTEGLETNEDVTKFTEQVRSKMLERLQALGYSKTPESSTPVPSASADTVPSETISSAPAKSDTSSKKTRKSVSSEDITEATPLVA</sequence>
<dbReference type="InterPro" id="IPR004552">
    <property type="entry name" value="AGP_acyltrans"/>
</dbReference>
<gene>
    <name evidence="9" type="primary">Piso0_003734</name>
    <name evidence="8" type="ORF">GNLVRS01_PISO0K01396g</name>
    <name evidence="9" type="ORF">GNLVRS01_PISO0L01397g</name>
</gene>
<evidence type="ECO:0000256" key="2">
    <source>
        <dbReference type="ARBA" id="ARBA00022679"/>
    </source>
</evidence>
<keyword evidence="10" id="KW-1185">Reference proteome</keyword>
<evidence type="ECO:0000256" key="3">
    <source>
        <dbReference type="ARBA" id="ARBA00023315"/>
    </source>
</evidence>
<feature type="transmembrane region" description="Helical" evidence="6">
    <location>
        <begin position="107"/>
        <end position="126"/>
    </location>
</feature>
<dbReference type="SMART" id="SM00563">
    <property type="entry name" value="PlsC"/>
    <property type="match status" value="1"/>
</dbReference>
<keyword evidence="6" id="KW-0812">Transmembrane</keyword>
<reference evidence="9" key="1">
    <citation type="submission" date="2011-10" db="EMBL/GenBank/DDBJ databases">
        <authorList>
            <person name="Genoscope - CEA"/>
        </authorList>
    </citation>
    <scope>NUCLEOTIDE SEQUENCE</scope>
</reference>
<keyword evidence="3 4" id="KW-0012">Acyltransferase</keyword>